<comment type="caution">
    <text evidence="3">The sequence shown here is derived from an EMBL/GenBank/DDBJ whole genome shotgun (WGS) entry which is preliminary data.</text>
</comment>
<dbReference type="NCBIfam" id="NF002598">
    <property type="entry name" value="PRK02253.1"/>
    <property type="match status" value="1"/>
</dbReference>
<evidence type="ECO:0000256" key="1">
    <source>
        <dbReference type="ARBA" id="ARBA00022801"/>
    </source>
</evidence>
<dbReference type="Gene3D" id="2.70.40.10">
    <property type="match status" value="1"/>
</dbReference>
<name>A0A7J3M1Y5_ARCFL</name>
<dbReference type="GO" id="GO:0006229">
    <property type="term" value="P:dUTP biosynthetic process"/>
    <property type="evidence" value="ECO:0007669"/>
    <property type="project" value="InterPro"/>
</dbReference>
<gene>
    <name evidence="3" type="ORF">ENT52_04385</name>
</gene>
<proteinExistence type="predicted"/>
<evidence type="ECO:0000256" key="2">
    <source>
        <dbReference type="ARBA" id="ARBA00023080"/>
    </source>
</evidence>
<dbReference type="CDD" id="cd07557">
    <property type="entry name" value="trimeric_dUTPase"/>
    <property type="match status" value="1"/>
</dbReference>
<keyword evidence="2" id="KW-0546">Nucleotide metabolism</keyword>
<dbReference type="InterPro" id="IPR033704">
    <property type="entry name" value="dUTPase_trimeric"/>
</dbReference>
<sequence length="166" mass="18840">MCVLTAEEIRRRIESGLISNYIELETQLQPNGFDCTLRSIRRLKSAGKIDFSNIERVISESEEISFEDWVYLSPGVYKAILNEVVRLGNDLMAIAKPRSSLLRCGVSIETAVWDAGYEGRSEVLLVVHNPHGVWLKKNARILQLIFIKLCSTTHGYSGAYKFENIF</sequence>
<dbReference type="AlphaFoldDB" id="A0A7J3M1Y5"/>
<protein>
    <submittedName>
        <fullName evidence="3">Deoxyuridine 5'-triphosphate nucleotidohydrolase</fullName>
    </submittedName>
</protein>
<dbReference type="SUPFAM" id="SSF51283">
    <property type="entry name" value="dUTPase-like"/>
    <property type="match status" value="1"/>
</dbReference>
<organism evidence="3">
    <name type="scientific">Archaeoglobus fulgidus</name>
    <dbReference type="NCBI Taxonomy" id="2234"/>
    <lineage>
        <taxon>Archaea</taxon>
        <taxon>Methanobacteriati</taxon>
        <taxon>Methanobacteriota</taxon>
        <taxon>Archaeoglobi</taxon>
        <taxon>Archaeoglobales</taxon>
        <taxon>Archaeoglobaceae</taxon>
        <taxon>Archaeoglobus</taxon>
    </lineage>
</organism>
<dbReference type="PANTHER" id="PTHR42680:SF1">
    <property type="entry name" value="DEOXYURIDINE 5'-TRIPHOSPHATE NUCLEOTIDOHYDROLASE"/>
    <property type="match status" value="1"/>
</dbReference>
<reference evidence="3" key="1">
    <citation type="journal article" date="2020" name="mSystems">
        <title>Genome- and Community-Level Interaction Insights into Carbon Utilization and Element Cycling Functions of Hydrothermarchaeota in Hydrothermal Sediment.</title>
        <authorList>
            <person name="Zhou Z."/>
            <person name="Liu Y."/>
            <person name="Xu W."/>
            <person name="Pan J."/>
            <person name="Luo Z.H."/>
            <person name="Li M."/>
        </authorList>
    </citation>
    <scope>NUCLEOTIDE SEQUENCE [LARGE SCALE GENOMIC DNA]</scope>
    <source>
        <strain evidence="3">SpSt-587</strain>
    </source>
</reference>
<dbReference type="InterPro" id="IPR036157">
    <property type="entry name" value="dUTPase-like_sf"/>
</dbReference>
<keyword evidence="1 3" id="KW-0378">Hydrolase</keyword>
<accession>A0A7J3M1Y5</accession>
<evidence type="ECO:0000313" key="3">
    <source>
        <dbReference type="EMBL" id="HGT82946.1"/>
    </source>
</evidence>
<dbReference type="EMBL" id="DSYZ01000089">
    <property type="protein sequence ID" value="HGT82946.1"/>
    <property type="molecule type" value="Genomic_DNA"/>
</dbReference>
<dbReference type="Pfam" id="PF22769">
    <property type="entry name" value="DCD"/>
    <property type="match status" value="1"/>
</dbReference>
<dbReference type="InterPro" id="IPR011962">
    <property type="entry name" value="dCTP_deaminase"/>
</dbReference>
<dbReference type="PANTHER" id="PTHR42680">
    <property type="entry name" value="DCTP DEAMINASE"/>
    <property type="match status" value="1"/>
</dbReference>
<dbReference type="GO" id="GO:0008829">
    <property type="term" value="F:dCTP deaminase activity"/>
    <property type="evidence" value="ECO:0007669"/>
    <property type="project" value="InterPro"/>
</dbReference>